<dbReference type="AlphaFoldDB" id="A0A4R5Q657"/>
<dbReference type="OrthoDB" id="7276669at2"/>
<reference evidence="1 2" key="1">
    <citation type="journal article" date="2016" name="J. Microbiol.">
        <title>Dankookia rubra gen. nov., sp. nov., an alphaproteobacterium isolated from sediment of a shallow stream.</title>
        <authorList>
            <person name="Kim W.H."/>
            <person name="Kim D.H."/>
            <person name="Kang K."/>
            <person name="Ahn T.Y."/>
        </authorList>
    </citation>
    <scope>NUCLEOTIDE SEQUENCE [LARGE SCALE GENOMIC DNA]</scope>
    <source>
        <strain evidence="1 2">JCM30602</strain>
    </source>
</reference>
<accession>A0A4R5Q657</accession>
<organism evidence="1 2">
    <name type="scientific">Dankookia rubra</name>
    <dbReference type="NCBI Taxonomy" id="1442381"/>
    <lineage>
        <taxon>Bacteria</taxon>
        <taxon>Pseudomonadati</taxon>
        <taxon>Pseudomonadota</taxon>
        <taxon>Alphaproteobacteria</taxon>
        <taxon>Acetobacterales</taxon>
        <taxon>Roseomonadaceae</taxon>
        <taxon>Dankookia</taxon>
    </lineage>
</organism>
<dbReference type="RefSeq" id="WP_133292800.1">
    <property type="nucleotide sequence ID" value="NZ_SMSJ01000127.1"/>
</dbReference>
<dbReference type="Proteomes" id="UP000295096">
    <property type="component" value="Unassembled WGS sequence"/>
</dbReference>
<gene>
    <name evidence="1" type="ORF">E2C06_32960</name>
</gene>
<sequence length="144" mass="15634">MTAISEASSCFVLIIQGAQPWAGVVEGIEGVREALVQVLWTDPEQALVQDVAAALASLDEPEAWASHGLGDGRPYWHWWHGYDDGSITVQRLTERPSGMTEMHLRSAVDDAAQTLTDLAADLRKLAGTQGRQYVFARSDPGQTS</sequence>
<evidence type="ECO:0000313" key="1">
    <source>
        <dbReference type="EMBL" id="TDH58362.1"/>
    </source>
</evidence>
<comment type="caution">
    <text evidence="1">The sequence shown here is derived from an EMBL/GenBank/DDBJ whole genome shotgun (WGS) entry which is preliminary data.</text>
</comment>
<name>A0A4R5Q657_9PROT</name>
<dbReference type="EMBL" id="SMSJ01000127">
    <property type="protein sequence ID" value="TDH58362.1"/>
    <property type="molecule type" value="Genomic_DNA"/>
</dbReference>
<evidence type="ECO:0000313" key="2">
    <source>
        <dbReference type="Proteomes" id="UP000295096"/>
    </source>
</evidence>
<keyword evidence="2" id="KW-1185">Reference proteome</keyword>
<proteinExistence type="predicted"/>
<protein>
    <submittedName>
        <fullName evidence="1">Uncharacterized protein</fullName>
    </submittedName>
</protein>